<evidence type="ECO:0000313" key="1">
    <source>
        <dbReference type="EMBL" id="GFS28245.1"/>
    </source>
</evidence>
<evidence type="ECO:0000313" key="2">
    <source>
        <dbReference type="Proteomes" id="UP000585474"/>
    </source>
</evidence>
<dbReference type="EMBL" id="BJWL01000037">
    <property type="protein sequence ID" value="GFS28245.1"/>
    <property type="molecule type" value="Genomic_DNA"/>
</dbReference>
<comment type="caution">
    <text evidence="1">The sequence shown here is derived from an EMBL/GenBank/DDBJ whole genome shotgun (WGS) entry which is preliminary data.</text>
</comment>
<organism evidence="1 2">
    <name type="scientific">Actinidia rufa</name>
    <dbReference type="NCBI Taxonomy" id="165716"/>
    <lineage>
        <taxon>Eukaryota</taxon>
        <taxon>Viridiplantae</taxon>
        <taxon>Streptophyta</taxon>
        <taxon>Embryophyta</taxon>
        <taxon>Tracheophyta</taxon>
        <taxon>Spermatophyta</taxon>
        <taxon>Magnoliopsida</taxon>
        <taxon>eudicotyledons</taxon>
        <taxon>Gunneridae</taxon>
        <taxon>Pentapetalae</taxon>
        <taxon>asterids</taxon>
        <taxon>Ericales</taxon>
        <taxon>Actinidiaceae</taxon>
        <taxon>Actinidia</taxon>
    </lineage>
</organism>
<protein>
    <submittedName>
        <fullName evidence="1">Uncharacterized protein</fullName>
    </submittedName>
</protein>
<gene>
    <name evidence="1" type="ORF">Acr_00g0000770</name>
</gene>
<proteinExistence type="predicted"/>
<reference evidence="2" key="1">
    <citation type="submission" date="2019-07" db="EMBL/GenBank/DDBJ databases">
        <title>De Novo Assembly of kiwifruit Actinidia rufa.</title>
        <authorList>
            <person name="Sugita-Konishi S."/>
            <person name="Sato K."/>
            <person name="Mori E."/>
            <person name="Abe Y."/>
            <person name="Kisaki G."/>
            <person name="Hamano K."/>
            <person name="Suezawa K."/>
            <person name="Otani M."/>
            <person name="Fukuda T."/>
            <person name="Manabe T."/>
            <person name="Gomi K."/>
            <person name="Tabuchi M."/>
            <person name="Akimitsu K."/>
            <person name="Kataoka I."/>
        </authorList>
    </citation>
    <scope>NUCLEOTIDE SEQUENCE [LARGE SCALE GENOMIC DNA]</scope>
    <source>
        <strain evidence="2">cv. Fuchu</strain>
    </source>
</reference>
<dbReference type="Proteomes" id="UP000585474">
    <property type="component" value="Unassembled WGS sequence"/>
</dbReference>
<keyword evidence="2" id="KW-1185">Reference proteome</keyword>
<sequence>MGFSHGSLPGLEIEPRTSHSMILTDQVVGQVSWLKWGPFAINGPACPLSFLKSVRSGSQPSGCDSCRRLASHDPCIALEMSWAEESRRKNLGLADSCLAFFPFSLDEVELWLSLAPSACSLASEMDWFEAFSLLGNDTKREGKSPIWLSYFDFEYCIDLTSLCFVCERRRESVVLERKQFKSSPVYRHPSP</sequence>
<dbReference type="AlphaFoldDB" id="A0A7J0D722"/>
<name>A0A7J0D722_9ERIC</name>
<accession>A0A7J0D722</accession>